<dbReference type="VEuPathDB" id="FungiDB:SPRG_06699"/>
<dbReference type="GeneID" id="24129031"/>
<dbReference type="OrthoDB" id="76776at2759"/>
<dbReference type="RefSeq" id="XP_012200900.1">
    <property type="nucleotide sequence ID" value="XM_012345510.1"/>
</dbReference>
<protein>
    <submittedName>
        <fullName evidence="1">Uncharacterized protein</fullName>
    </submittedName>
</protein>
<proteinExistence type="predicted"/>
<dbReference type="Proteomes" id="UP000030745">
    <property type="component" value="Unassembled WGS sequence"/>
</dbReference>
<organism evidence="1 2">
    <name type="scientific">Saprolegnia parasitica (strain CBS 223.65)</name>
    <dbReference type="NCBI Taxonomy" id="695850"/>
    <lineage>
        <taxon>Eukaryota</taxon>
        <taxon>Sar</taxon>
        <taxon>Stramenopiles</taxon>
        <taxon>Oomycota</taxon>
        <taxon>Saprolegniomycetes</taxon>
        <taxon>Saprolegniales</taxon>
        <taxon>Saprolegniaceae</taxon>
        <taxon>Saprolegnia</taxon>
    </lineage>
</organism>
<dbReference type="KEGG" id="spar:SPRG_06699"/>
<sequence>MTNCRLLRQGLELFVPPHPAQLTPTAVFLPTVEDERVCFDIGLRCVEKGVFTFCLECDRAGSRFKKFLHLSLASARALLASLQAPPAYEEVAAVAIPHPILGALLGWRRSAREVLRFLLRLFDTPRILVDPRLHVGLRLGADEANGVCEIACQMHLWRTRANHVRQRAIYEARAIVQAVYCHDWERAVLTAKVLARSSSRSSCHQPLRLPLLVYDHDTCFRVLLPTAHDAGQVLGPGGILYFVLTTTHDHGYALQDLDGHTLAAVGWVSPTSVVVRRAMPACRLHPQSRDESLVDVLVATSAHGQIAFGVTNLPGLLGGFATLCVTSNDRSGLNYEMTARNSAGFVIFMAQWRQMRPASATKPSRSAPPTRTTSSSFELTVYPSHDVLVLLAMGIALDLLQESSGATSSGTLLE</sequence>
<accession>A0A067CGZ3</accession>
<name>A0A067CGZ3_SAPPC</name>
<dbReference type="OMA" id="LWRTRAN"/>
<evidence type="ECO:0000313" key="1">
    <source>
        <dbReference type="EMBL" id="KDO28460.1"/>
    </source>
</evidence>
<reference evidence="1 2" key="1">
    <citation type="journal article" date="2013" name="PLoS Genet.">
        <title>Distinctive expansion of potential virulence genes in the genome of the oomycete fish pathogen Saprolegnia parasitica.</title>
        <authorList>
            <person name="Jiang R.H."/>
            <person name="de Bruijn I."/>
            <person name="Haas B.J."/>
            <person name="Belmonte R."/>
            <person name="Lobach L."/>
            <person name="Christie J."/>
            <person name="van den Ackerveken G."/>
            <person name="Bottin A."/>
            <person name="Bulone V."/>
            <person name="Diaz-Moreno S.M."/>
            <person name="Dumas B."/>
            <person name="Fan L."/>
            <person name="Gaulin E."/>
            <person name="Govers F."/>
            <person name="Grenville-Briggs L.J."/>
            <person name="Horner N.R."/>
            <person name="Levin J.Z."/>
            <person name="Mammella M."/>
            <person name="Meijer H.J."/>
            <person name="Morris P."/>
            <person name="Nusbaum C."/>
            <person name="Oome S."/>
            <person name="Phillips A.J."/>
            <person name="van Rooyen D."/>
            <person name="Rzeszutek E."/>
            <person name="Saraiva M."/>
            <person name="Secombes C.J."/>
            <person name="Seidl M.F."/>
            <person name="Snel B."/>
            <person name="Stassen J.H."/>
            <person name="Sykes S."/>
            <person name="Tripathy S."/>
            <person name="van den Berg H."/>
            <person name="Vega-Arreguin J.C."/>
            <person name="Wawra S."/>
            <person name="Young S.K."/>
            <person name="Zeng Q."/>
            <person name="Dieguez-Uribeondo J."/>
            <person name="Russ C."/>
            <person name="Tyler B.M."/>
            <person name="van West P."/>
        </authorList>
    </citation>
    <scope>NUCLEOTIDE SEQUENCE [LARGE SCALE GENOMIC DNA]</scope>
    <source>
        <strain evidence="1 2">CBS 223.65</strain>
    </source>
</reference>
<keyword evidence="2" id="KW-1185">Reference proteome</keyword>
<dbReference type="AlphaFoldDB" id="A0A067CGZ3"/>
<evidence type="ECO:0000313" key="2">
    <source>
        <dbReference type="Proteomes" id="UP000030745"/>
    </source>
</evidence>
<gene>
    <name evidence="1" type="ORF">SPRG_06699</name>
</gene>
<dbReference type="EMBL" id="KK583211">
    <property type="protein sequence ID" value="KDO28460.1"/>
    <property type="molecule type" value="Genomic_DNA"/>
</dbReference>